<evidence type="ECO:0000313" key="2">
    <source>
        <dbReference type="Proteomes" id="UP000823775"/>
    </source>
</evidence>
<keyword evidence="2" id="KW-1185">Reference proteome</keyword>
<dbReference type="Proteomes" id="UP000823775">
    <property type="component" value="Unassembled WGS sequence"/>
</dbReference>
<protein>
    <submittedName>
        <fullName evidence="1">Uncharacterized protein</fullName>
    </submittedName>
</protein>
<sequence length="176" mass="19235">MSRKIPSLKKRLISIGQLDDEGQDVKFKRAVEGDKGELGHSSRKETFVLRGDKPRATGQIQVERAWKGSGKPNVIFVAVRAPAKPAAKASADSAVRAGVGRDRGRVRAVLVVTDDGAWGSFNVAFVLIDEKVGRNREDEEEITRRTSAHSGWQLKIIMPPSGRLLGLVEARLSRPS</sequence>
<name>A0ABS8V8E8_DATST</name>
<evidence type="ECO:0000313" key="1">
    <source>
        <dbReference type="EMBL" id="MCD9642966.1"/>
    </source>
</evidence>
<reference evidence="1 2" key="1">
    <citation type="journal article" date="2021" name="BMC Genomics">
        <title>Datura genome reveals duplications of psychoactive alkaloid biosynthetic genes and high mutation rate following tissue culture.</title>
        <authorList>
            <person name="Rajewski A."/>
            <person name="Carter-House D."/>
            <person name="Stajich J."/>
            <person name="Litt A."/>
        </authorList>
    </citation>
    <scope>NUCLEOTIDE SEQUENCE [LARGE SCALE GENOMIC DNA]</scope>
    <source>
        <strain evidence="1">AR-01</strain>
    </source>
</reference>
<organism evidence="1 2">
    <name type="scientific">Datura stramonium</name>
    <name type="common">Jimsonweed</name>
    <name type="synonym">Common thornapple</name>
    <dbReference type="NCBI Taxonomy" id="4076"/>
    <lineage>
        <taxon>Eukaryota</taxon>
        <taxon>Viridiplantae</taxon>
        <taxon>Streptophyta</taxon>
        <taxon>Embryophyta</taxon>
        <taxon>Tracheophyta</taxon>
        <taxon>Spermatophyta</taxon>
        <taxon>Magnoliopsida</taxon>
        <taxon>eudicotyledons</taxon>
        <taxon>Gunneridae</taxon>
        <taxon>Pentapetalae</taxon>
        <taxon>asterids</taxon>
        <taxon>lamiids</taxon>
        <taxon>Solanales</taxon>
        <taxon>Solanaceae</taxon>
        <taxon>Solanoideae</taxon>
        <taxon>Datureae</taxon>
        <taxon>Datura</taxon>
    </lineage>
</organism>
<comment type="caution">
    <text evidence="1">The sequence shown here is derived from an EMBL/GenBank/DDBJ whole genome shotgun (WGS) entry which is preliminary data.</text>
</comment>
<accession>A0ABS8V8E8</accession>
<gene>
    <name evidence="1" type="ORF">HAX54_030034</name>
</gene>
<proteinExistence type="predicted"/>
<dbReference type="EMBL" id="JACEIK010003749">
    <property type="protein sequence ID" value="MCD9642966.1"/>
    <property type="molecule type" value="Genomic_DNA"/>
</dbReference>